<comment type="caution">
    <text evidence="2">The sequence shown here is derived from an EMBL/GenBank/DDBJ whole genome shotgun (WGS) entry which is preliminary data.</text>
</comment>
<evidence type="ECO:0000256" key="1">
    <source>
        <dbReference type="SAM" id="SignalP"/>
    </source>
</evidence>
<organism evidence="2 3">
    <name type="scientific">Candidimonas humi</name>
    <dbReference type="NCBI Taxonomy" id="683355"/>
    <lineage>
        <taxon>Bacteria</taxon>
        <taxon>Pseudomonadati</taxon>
        <taxon>Pseudomonadota</taxon>
        <taxon>Betaproteobacteria</taxon>
        <taxon>Burkholderiales</taxon>
        <taxon>Alcaligenaceae</taxon>
        <taxon>Candidimonas</taxon>
    </lineage>
</organism>
<evidence type="ECO:0000313" key="2">
    <source>
        <dbReference type="EMBL" id="MFC4200667.1"/>
    </source>
</evidence>
<name>A0ABV8NYU5_9BURK</name>
<feature type="signal peptide" evidence="1">
    <location>
        <begin position="1"/>
        <end position="19"/>
    </location>
</feature>
<protein>
    <submittedName>
        <fullName evidence="2">Uncharacterized protein</fullName>
    </submittedName>
</protein>
<dbReference type="EMBL" id="JBHSBV010000002">
    <property type="protein sequence ID" value="MFC4200667.1"/>
    <property type="molecule type" value="Genomic_DNA"/>
</dbReference>
<proteinExistence type="predicted"/>
<feature type="chain" id="PRO_5047381611" evidence="1">
    <location>
        <begin position="20"/>
        <end position="186"/>
    </location>
</feature>
<accession>A0ABV8NYU5</accession>
<sequence length="186" mass="19162">MKIIALAAAAIVLSSPVFAGTTASSSAQTQASSAAANMGNNQAVTFTSAQPYQHTRVDTTPSLYTASSAFSFSPSNCGGSDTAGVGWTGFVIGGSHAKEMFDCNVRQDVVVLWQLGLHEAAKLRMACFGSDLTRKAFEASGGVCPESATAKGIEGAPEGPKFRVAASLPETMHGTINSNGTVTWKH</sequence>
<keyword evidence="1" id="KW-0732">Signal</keyword>
<reference evidence="3" key="1">
    <citation type="journal article" date="2019" name="Int. J. Syst. Evol. Microbiol.">
        <title>The Global Catalogue of Microorganisms (GCM) 10K type strain sequencing project: providing services to taxonomists for standard genome sequencing and annotation.</title>
        <authorList>
            <consortium name="The Broad Institute Genomics Platform"/>
            <consortium name="The Broad Institute Genome Sequencing Center for Infectious Disease"/>
            <person name="Wu L."/>
            <person name="Ma J."/>
        </authorList>
    </citation>
    <scope>NUCLEOTIDE SEQUENCE [LARGE SCALE GENOMIC DNA]</scope>
    <source>
        <strain evidence="3">LMG 24813</strain>
    </source>
</reference>
<keyword evidence="3" id="KW-1185">Reference proteome</keyword>
<dbReference type="Proteomes" id="UP001595848">
    <property type="component" value="Unassembled WGS sequence"/>
</dbReference>
<evidence type="ECO:0000313" key="3">
    <source>
        <dbReference type="Proteomes" id="UP001595848"/>
    </source>
</evidence>
<dbReference type="RefSeq" id="WP_217964096.1">
    <property type="nucleotide sequence ID" value="NZ_JAHTBN010000003.1"/>
</dbReference>
<gene>
    <name evidence="2" type="ORF">ACFOY1_06860</name>
</gene>